<dbReference type="EMBL" id="FMYK01000002">
    <property type="protein sequence ID" value="SDB95717.1"/>
    <property type="molecule type" value="Genomic_DNA"/>
</dbReference>
<keyword evidence="3" id="KW-1185">Reference proteome</keyword>
<organism evidence="2 3">
    <name type="scientific">Acinetobacter marinus</name>
    <dbReference type="NCBI Taxonomy" id="281375"/>
    <lineage>
        <taxon>Bacteria</taxon>
        <taxon>Pseudomonadati</taxon>
        <taxon>Pseudomonadota</taxon>
        <taxon>Gammaproteobacteria</taxon>
        <taxon>Moraxellales</taxon>
        <taxon>Moraxellaceae</taxon>
        <taxon>Acinetobacter</taxon>
    </lineage>
</organism>
<dbReference type="RefSeq" id="WP_092617053.1">
    <property type="nucleotide sequence ID" value="NZ_FMYK01000002.1"/>
</dbReference>
<evidence type="ECO:0000313" key="3">
    <source>
        <dbReference type="Proteomes" id="UP000242317"/>
    </source>
</evidence>
<proteinExistence type="predicted"/>
<protein>
    <recommendedName>
        <fullName evidence="4">Lipoprotein</fullName>
    </recommendedName>
</protein>
<keyword evidence="1" id="KW-0732">Signal</keyword>
<gene>
    <name evidence="2" type="ORF">SAMN05421749_102406</name>
</gene>
<sequence length="142" mass="15639">MRLNQWLKVLVLLCCCASLSACISRLSRPELTGQIVDRAQQPIAQVKVGEGYSDENGYFTLPERRYYAFLLKEIMMMEAPAMGFSELVEKAGYQSCQISYHSNYGGGAPKGASMALGKIVLLKGKTTESPVPICETKYTTAK</sequence>
<dbReference type="PROSITE" id="PS51257">
    <property type="entry name" value="PROKAR_LIPOPROTEIN"/>
    <property type="match status" value="1"/>
</dbReference>
<feature type="signal peptide" evidence="1">
    <location>
        <begin position="1"/>
        <end position="23"/>
    </location>
</feature>
<evidence type="ECO:0008006" key="4">
    <source>
        <dbReference type="Google" id="ProtNLM"/>
    </source>
</evidence>
<dbReference type="Proteomes" id="UP000242317">
    <property type="component" value="Unassembled WGS sequence"/>
</dbReference>
<feature type="chain" id="PRO_5017339887" description="Lipoprotein" evidence="1">
    <location>
        <begin position="24"/>
        <end position="142"/>
    </location>
</feature>
<dbReference type="OrthoDB" id="6711328at2"/>
<reference evidence="3" key="1">
    <citation type="submission" date="2016-09" db="EMBL/GenBank/DDBJ databases">
        <authorList>
            <person name="Varghese N."/>
            <person name="Submissions S."/>
        </authorList>
    </citation>
    <scope>NUCLEOTIDE SEQUENCE [LARGE SCALE GENOMIC DNA]</scope>
    <source>
        <strain evidence="3">ANC 3699</strain>
    </source>
</reference>
<accession>A0A1G6HN33</accession>
<name>A0A1G6HN33_9GAMM</name>
<evidence type="ECO:0000313" key="2">
    <source>
        <dbReference type="EMBL" id="SDB95717.1"/>
    </source>
</evidence>
<evidence type="ECO:0000256" key="1">
    <source>
        <dbReference type="SAM" id="SignalP"/>
    </source>
</evidence>
<dbReference type="AlphaFoldDB" id="A0A1G6HN33"/>